<dbReference type="EMBL" id="UOEC01000035">
    <property type="protein sequence ID" value="VAV88007.1"/>
    <property type="molecule type" value="Genomic_DNA"/>
</dbReference>
<name>A0A3B0R918_9ZZZZ</name>
<accession>A0A3B0R918</accession>
<dbReference type="PRINTS" id="PR00081">
    <property type="entry name" value="GDHRDH"/>
</dbReference>
<dbReference type="PANTHER" id="PTHR45458:SF1">
    <property type="entry name" value="SHORT CHAIN DEHYDROGENASE"/>
    <property type="match status" value="1"/>
</dbReference>
<dbReference type="AlphaFoldDB" id="A0A3B0R918"/>
<dbReference type="Pfam" id="PF00106">
    <property type="entry name" value="adh_short"/>
    <property type="match status" value="1"/>
</dbReference>
<gene>
    <name evidence="1" type="ORF">MNBD_ALPHA08-2426</name>
</gene>
<evidence type="ECO:0000313" key="1">
    <source>
        <dbReference type="EMBL" id="VAV88007.1"/>
    </source>
</evidence>
<dbReference type="CDD" id="cd05325">
    <property type="entry name" value="carb_red_sniffer_like_SDR_c"/>
    <property type="match status" value="1"/>
</dbReference>
<dbReference type="InterPro" id="IPR052184">
    <property type="entry name" value="SDR_enzymes"/>
</dbReference>
<sequence>MAQILITGTNQGIGLELAKQYKNRGDAVIAACRAASDELRGAGVEIVENIDVTDDESVERLAAAVGDRKIDVIINNAGILTRETFDDLDFERMRKQFEVNALGPLRVTRALAENLTDGGKVGIVTSRVGSMDDNSSGGNYGYRMSKAAANMAGVNLSHDFKARNIAVVMLHPGYVKTNMTGGGGMTDAATAAGGLIERMDALDMETTGTFWHAEGYELPW</sequence>
<dbReference type="PANTHER" id="PTHR45458">
    <property type="entry name" value="SHORT-CHAIN DEHYDROGENASE/REDUCTASE SDR"/>
    <property type="match status" value="1"/>
</dbReference>
<proteinExistence type="predicted"/>
<dbReference type="InterPro" id="IPR002347">
    <property type="entry name" value="SDR_fam"/>
</dbReference>
<reference evidence="1" key="1">
    <citation type="submission" date="2018-06" db="EMBL/GenBank/DDBJ databases">
        <authorList>
            <person name="Zhirakovskaya E."/>
        </authorList>
    </citation>
    <scope>NUCLEOTIDE SEQUENCE</scope>
</reference>
<dbReference type="Gene3D" id="3.40.50.720">
    <property type="entry name" value="NAD(P)-binding Rossmann-like Domain"/>
    <property type="match status" value="1"/>
</dbReference>
<dbReference type="InterPro" id="IPR036291">
    <property type="entry name" value="NAD(P)-bd_dom_sf"/>
</dbReference>
<protein>
    <submittedName>
        <fullName evidence="1">Short-chain dehydrogenase/reductase (SDR) superfamily</fullName>
    </submittedName>
</protein>
<organism evidence="1">
    <name type="scientific">hydrothermal vent metagenome</name>
    <dbReference type="NCBI Taxonomy" id="652676"/>
    <lineage>
        <taxon>unclassified sequences</taxon>
        <taxon>metagenomes</taxon>
        <taxon>ecological metagenomes</taxon>
    </lineage>
</organism>
<dbReference type="SUPFAM" id="SSF51735">
    <property type="entry name" value="NAD(P)-binding Rossmann-fold domains"/>
    <property type="match status" value="1"/>
</dbReference>
<dbReference type="GO" id="GO:0016616">
    <property type="term" value="F:oxidoreductase activity, acting on the CH-OH group of donors, NAD or NADP as acceptor"/>
    <property type="evidence" value="ECO:0007669"/>
    <property type="project" value="TreeGrafter"/>
</dbReference>